<evidence type="ECO:0000313" key="2">
    <source>
        <dbReference type="EMBL" id="QYY42274.1"/>
    </source>
</evidence>
<feature type="domain" description="HD-GYP" evidence="1">
    <location>
        <begin position="113"/>
        <end position="309"/>
    </location>
</feature>
<dbReference type="Pfam" id="PF13487">
    <property type="entry name" value="HD_5"/>
    <property type="match status" value="1"/>
</dbReference>
<sequence>MRLISIRHCRPGMRLAQPICTDQGTILLNTDMILTGSMIQRLEQKGIYALYIHDEATADVERNEAVSAETRQIAAKMIYRGFNEIIHAEQKWKARLSPGTLAAFRTAFEAILSDLKHNHRAMGLLSHMYIQDHYVYAHSLNVTIYATAVGLELGYNDKELLELGMGAMLHDIGKLMVPREILYKPGKLTDQEFFQVKKHAEYGFEYLRHQQGIPLLSAHCAYQHHERMDGTGYPRGLKGDNIHKYARLLAVCDVFDALTANRVYRSAMLPHKAMEIIYTGSGTQFEKKVVEAFHKTVAIYPVGLAVTLSNGATGVVVDYNRDLPGRPVVRILKNPDGSSAEPYYEIDLARESTLMIVQCDTIL</sequence>
<organism evidence="3 4">
    <name type="scientific">Aneurinibacillus thermoaerophilus</name>
    <dbReference type="NCBI Taxonomy" id="143495"/>
    <lineage>
        <taxon>Bacteria</taxon>
        <taxon>Bacillati</taxon>
        <taxon>Bacillota</taxon>
        <taxon>Bacilli</taxon>
        <taxon>Bacillales</taxon>
        <taxon>Paenibacillaceae</taxon>
        <taxon>Aneurinibacillus group</taxon>
        <taxon>Aneurinibacillus</taxon>
    </lineage>
</organism>
<dbReference type="Proteomes" id="UP000826616">
    <property type="component" value="Chromosome"/>
</dbReference>
<evidence type="ECO:0000313" key="3">
    <source>
        <dbReference type="EMBL" id="SDH38767.1"/>
    </source>
</evidence>
<name>A0A1G8BZX6_ANETH</name>
<accession>A0A1G8BZX6</accession>
<dbReference type="InterPro" id="IPR003607">
    <property type="entry name" value="HD/PDEase_dom"/>
</dbReference>
<protein>
    <submittedName>
        <fullName evidence="2">HD-GYP domain-containing protein</fullName>
    </submittedName>
    <submittedName>
        <fullName evidence="3">HDIG domain-containing protein</fullName>
    </submittedName>
</protein>
<dbReference type="PANTHER" id="PTHR43155">
    <property type="entry name" value="CYCLIC DI-GMP PHOSPHODIESTERASE PA4108-RELATED"/>
    <property type="match status" value="1"/>
</dbReference>
<dbReference type="SUPFAM" id="SSF109604">
    <property type="entry name" value="HD-domain/PDEase-like"/>
    <property type="match status" value="1"/>
</dbReference>
<dbReference type="CDD" id="cd00077">
    <property type="entry name" value="HDc"/>
    <property type="match status" value="1"/>
</dbReference>
<keyword evidence="5" id="KW-1185">Reference proteome</keyword>
<dbReference type="SMART" id="SM00471">
    <property type="entry name" value="HDc"/>
    <property type="match status" value="1"/>
</dbReference>
<dbReference type="Proteomes" id="UP000198956">
    <property type="component" value="Unassembled WGS sequence"/>
</dbReference>
<dbReference type="GeneID" id="97142814"/>
<dbReference type="EMBL" id="CP080764">
    <property type="protein sequence ID" value="QYY42274.1"/>
    <property type="molecule type" value="Genomic_DNA"/>
</dbReference>
<gene>
    <name evidence="2" type="ORF">K3F53_15630</name>
    <name evidence="3" type="ORF">SAMN04489735_102252</name>
</gene>
<dbReference type="OrthoDB" id="9759601at2"/>
<dbReference type="RefSeq" id="WP_057897728.1">
    <property type="nucleotide sequence ID" value="NZ_CP080764.1"/>
</dbReference>
<proteinExistence type="predicted"/>
<evidence type="ECO:0000259" key="1">
    <source>
        <dbReference type="PROSITE" id="PS51832"/>
    </source>
</evidence>
<reference evidence="2 5" key="2">
    <citation type="submission" date="2021-08" db="EMBL/GenBank/DDBJ databases">
        <title>Complete genome sequence of the strain Aneurinibacillus thermoaerophilus CCM 8960.</title>
        <authorList>
            <person name="Musilova J."/>
            <person name="Kourilova X."/>
            <person name="Pernicova I."/>
            <person name="Bezdicek M."/>
            <person name="Lengerova M."/>
            <person name="Obruca S."/>
            <person name="Sedlar K."/>
        </authorList>
    </citation>
    <scope>NUCLEOTIDE SEQUENCE [LARGE SCALE GENOMIC DNA]</scope>
    <source>
        <strain evidence="2 5">CCM 8960</strain>
    </source>
</reference>
<dbReference type="EMBL" id="FNDE01000022">
    <property type="protein sequence ID" value="SDH38767.1"/>
    <property type="molecule type" value="Genomic_DNA"/>
</dbReference>
<evidence type="ECO:0000313" key="5">
    <source>
        <dbReference type="Proteomes" id="UP000826616"/>
    </source>
</evidence>
<dbReference type="NCBIfam" id="TIGR00277">
    <property type="entry name" value="HDIG"/>
    <property type="match status" value="1"/>
</dbReference>
<dbReference type="InterPro" id="IPR037522">
    <property type="entry name" value="HD_GYP_dom"/>
</dbReference>
<dbReference type="Gene3D" id="1.10.3210.10">
    <property type="entry name" value="Hypothetical protein af1432"/>
    <property type="match status" value="1"/>
</dbReference>
<dbReference type="AlphaFoldDB" id="A0A1G8BZX6"/>
<dbReference type="PROSITE" id="PS51832">
    <property type="entry name" value="HD_GYP"/>
    <property type="match status" value="1"/>
</dbReference>
<reference evidence="3 4" key="1">
    <citation type="submission" date="2016-10" db="EMBL/GenBank/DDBJ databases">
        <authorList>
            <person name="de Groot N.N."/>
        </authorList>
    </citation>
    <scope>NUCLEOTIDE SEQUENCE [LARGE SCALE GENOMIC DNA]</scope>
    <source>
        <strain evidence="3 4">L 420-91</strain>
    </source>
</reference>
<evidence type="ECO:0000313" key="4">
    <source>
        <dbReference type="Proteomes" id="UP000198956"/>
    </source>
</evidence>
<dbReference type="PANTHER" id="PTHR43155:SF2">
    <property type="entry name" value="CYCLIC DI-GMP PHOSPHODIESTERASE PA4108"/>
    <property type="match status" value="1"/>
</dbReference>
<dbReference type="InterPro" id="IPR006675">
    <property type="entry name" value="HDIG_dom"/>
</dbReference>